<evidence type="ECO:0000256" key="1">
    <source>
        <dbReference type="SAM" id="Phobius"/>
    </source>
</evidence>
<comment type="caution">
    <text evidence="2">The sequence shown here is derived from an EMBL/GenBank/DDBJ whole genome shotgun (WGS) entry which is preliminary data.</text>
</comment>
<feature type="transmembrane region" description="Helical" evidence="1">
    <location>
        <begin position="78"/>
        <end position="96"/>
    </location>
</feature>
<proteinExistence type="predicted"/>
<name>A0ABP7SK06_9PSEU</name>
<feature type="transmembrane region" description="Helical" evidence="1">
    <location>
        <begin position="281"/>
        <end position="300"/>
    </location>
</feature>
<feature type="transmembrane region" description="Helical" evidence="1">
    <location>
        <begin position="416"/>
        <end position="436"/>
    </location>
</feature>
<feature type="transmembrane region" description="Helical" evidence="1">
    <location>
        <begin position="383"/>
        <end position="404"/>
    </location>
</feature>
<accession>A0ABP7SK06</accession>
<feature type="transmembrane region" description="Helical" evidence="1">
    <location>
        <begin position="117"/>
        <end position="144"/>
    </location>
</feature>
<reference evidence="3" key="1">
    <citation type="journal article" date="2019" name="Int. J. Syst. Evol. Microbiol.">
        <title>The Global Catalogue of Microorganisms (GCM) 10K type strain sequencing project: providing services to taxonomists for standard genome sequencing and annotation.</title>
        <authorList>
            <consortium name="The Broad Institute Genomics Platform"/>
            <consortium name="The Broad Institute Genome Sequencing Center for Infectious Disease"/>
            <person name="Wu L."/>
            <person name="Ma J."/>
        </authorList>
    </citation>
    <scope>NUCLEOTIDE SEQUENCE [LARGE SCALE GENOMIC DNA]</scope>
    <source>
        <strain evidence="3">JCM 17342</strain>
    </source>
</reference>
<feature type="transmembrane region" description="Helical" evidence="1">
    <location>
        <begin position="332"/>
        <end position="354"/>
    </location>
</feature>
<dbReference type="Proteomes" id="UP001501747">
    <property type="component" value="Unassembled WGS sequence"/>
</dbReference>
<keyword evidence="3" id="KW-1185">Reference proteome</keyword>
<evidence type="ECO:0000313" key="3">
    <source>
        <dbReference type="Proteomes" id="UP001501747"/>
    </source>
</evidence>
<keyword evidence="1" id="KW-0812">Transmembrane</keyword>
<gene>
    <name evidence="2" type="ORF">GCM10022247_39280</name>
</gene>
<feature type="transmembrane region" description="Helical" evidence="1">
    <location>
        <begin position="489"/>
        <end position="510"/>
    </location>
</feature>
<feature type="transmembrane region" description="Helical" evidence="1">
    <location>
        <begin position="12"/>
        <end position="31"/>
    </location>
</feature>
<protein>
    <submittedName>
        <fullName evidence="2">Exporter of polyketide antibiotics</fullName>
    </submittedName>
</protein>
<feature type="transmembrane region" description="Helical" evidence="1">
    <location>
        <begin position="150"/>
        <end position="173"/>
    </location>
</feature>
<feature type="transmembrane region" description="Helical" evidence="1">
    <location>
        <begin position="225"/>
        <end position="246"/>
    </location>
</feature>
<organism evidence="2 3">
    <name type="scientific">Allokutzneria multivorans</name>
    <dbReference type="NCBI Taxonomy" id="1142134"/>
    <lineage>
        <taxon>Bacteria</taxon>
        <taxon>Bacillati</taxon>
        <taxon>Actinomycetota</taxon>
        <taxon>Actinomycetes</taxon>
        <taxon>Pseudonocardiales</taxon>
        <taxon>Pseudonocardiaceae</taxon>
        <taxon>Allokutzneria</taxon>
    </lineage>
</organism>
<keyword evidence="1" id="KW-1133">Transmembrane helix</keyword>
<evidence type="ECO:0000313" key="2">
    <source>
        <dbReference type="EMBL" id="GAA4012815.1"/>
    </source>
</evidence>
<sequence>MVRLVLRRERVVLPAWVGLVLLMIIGMVPYYDRRLPSAEARQALVDEVVGNRVLLGFGGEIAGPDLGSLVAWKIGDPVYSLVGVFVLLMVVRHTRAEEDAGRAELLGAGVVGRHAQLTATVLVTVSACLAVGVLSALGMVALGVEPVGTVAFGLCVVAPGVVFAAVAALAAQLAGNARSASVLAAGVLGAGYVVRFVGDASGEGWLRWFSPQGWSHLVDPYGERAWAVFLVPAVVAGLVLATAYVVNGRRDLGVGVLPARQRTSKSVRGPLALAWRLHRGLLAGWSLGFLAVGLLLGGVASDVPDLAERAGEVVKEFFARYADSPTATLGDAFLWLIVLLMGYTAALYPVLATLRLRTEESSGRAEALLATEVSRVRWAASHLVFSVLGSAVVLGAGGLAAGLASGRVGALVEGALVQLPAVWIVGGVAALAVGVLPRQAAAIGWSTWVFVNVFGEIVGPAMGIDYWVADLVVPFHHLPKVLSGGALEPAPLLLMTGLAALLLGMGLIGLRRRDLG</sequence>
<feature type="transmembrane region" description="Helical" evidence="1">
    <location>
        <begin position="180"/>
        <end position="198"/>
    </location>
</feature>
<dbReference type="EMBL" id="BAABAL010000016">
    <property type="protein sequence ID" value="GAA4012815.1"/>
    <property type="molecule type" value="Genomic_DNA"/>
</dbReference>
<feature type="transmembrane region" description="Helical" evidence="1">
    <location>
        <begin position="448"/>
        <end position="469"/>
    </location>
</feature>
<keyword evidence="1" id="KW-0472">Membrane</keyword>